<dbReference type="SUPFAM" id="SSF46785">
    <property type="entry name" value="Winged helix' DNA-binding domain"/>
    <property type="match status" value="1"/>
</dbReference>
<dbReference type="PANTHER" id="PTHR30126:SF39">
    <property type="entry name" value="HTH-TYPE TRANSCRIPTIONAL REGULATOR CYSL"/>
    <property type="match status" value="1"/>
</dbReference>
<evidence type="ECO:0000259" key="5">
    <source>
        <dbReference type="PROSITE" id="PS50931"/>
    </source>
</evidence>
<organism evidence="6 7">
    <name type="scientific">Paenibacillus lutrae</name>
    <dbReference type="NCBI Taxonomy" id="2078573"/>
    <lineage>
        <taxon>Bacteria</taxon>
        <taxon>Bacillati</taxon>
        <taxon>Bacillota</taxon>
        <taxon>Bacilli</taxon>
        <taxon>Bacillales</taxon>
        <taxon>Paenibacillaceae</taxon>
        <taxon>Paenibacillus</taxon>
    </lineage>
</organism>
<dbReference type="Pfam" id="PF03466">
    <property type="entry name" value="LysR_substrate"/>
    <property type="match status" value="1"/>
</dbReference>
<dbReference type="EMBL" id="RHLK01000014">
    <property type="protein sequence ID" value="MVP01675.1"/>
    <property type="molecule type" value="Genomic_DNA"/>
</dbReference>
<dbReference type="FunFam" id="1.10.10.10:FF:000001">
    <property type="entry name" value="LysR family transcriptional regulator"/>
    <property type="match status" value="1"/>
</dbReference>
<name>A0A7X3K126_9BACL</name>
<dbReference type="InterPro" id="IPR036388">
    <property type="entry name" value="WH-like_DNA-bd_sf"/>
</dbReference>
<dbReference type="InterPro" id="IPR036390">
    <property type="entry name" value="WH_DNA-bd_sf"/>
</dbReference>
<sequence length="299" mass="33552">MIVDHLRVFAAVAEHRNFSRAAEALNISQPGVSQHIRSLEQEFDSKLINRSPKRVQLTEAGELLYTRARKILRLYDEARQEIDALKHVVTGSLRIGASFTIGEYILPRLLADYAKQYPQVDIHSTIANTVEVVHGVRHDQFHIGLIEGHTDASDLSVEPFMEDEMILVAPHDHPLAHKPFNLHALQDQTWVWRETGSGTRNFSDQLIAEWNLRVGRSFMFSSSQSIKEAVAAGLGIAFLSRWIVRRELEAGEIVDIGIGGSKLTRSFAIVRSASLEGSKAVEVFVQKVRHAAESISFRN</sequence>
<dbReference type="CDD" id="cd08420">
    <property type="entry name" value="PBP2_CysL_like"/>
    <property type="match status" value="1"/>
</dbReference>
<accession>A0A7X3K126</accession>
<dbReference type="AlphaFoldDB" id="A0A7X3K126"/>
<dbReference type="RefSeq" id="WP_157338108.1">
    <property type="nucleotide sequence ID" value="NZ_RHLK01000014.1"/>
</dbReference>
<protein>
    <submittedName>
        <fullName evidence="6">LysR family transcriptional regulator</fullName>
    </submittedName>
</protein>
<keyword evidence="3" id="KW-0238">DNA-binding</keyword>
<evidence type="ECO:0000256" key="3">
    <source>
        <dbReference type="ARBA" id="ARBA00023125"/>
    </source>
</evidence>
<evidence type="ECO:0000313" key="6">
    <source>
        <dbReference type="EMBL" id="MVP01675.1"/>
    </source>
</evidence>
<dbReference type="Gene3D" id="1.10.10.10">
    <property type="entry name" value="Winged helix-like DNA-binding domain superfamily/Winged helix DNA-binding domain"/>
    <property type="match status" value="1"/>
</dbReference>
<keyword evidence="2" id="KW-0805">Transcription regulation</keyword>
<dbReference type="GO" id="GO:0003700">
    <property type="term" value="F:DNA-binding transcription factor activity"/>
    <property type="evidence" value="ECO:0007669"/>
    <property type="project" value="InterPro"/>
</dbReference>
<reference evidence="6 7" key="1">
    <citation type="journal article" date="2019" name="Microorganisms">
        <title>Paenibacillus lutrae sp. nov., A Chitinolytic Species Isolated from A River Otter in Castril Natural Park, Granada, Spain.</title>
        <authorList>
            <person name="Rodriguez M."/>
            <person name="Reina J.C."/>
            <person name="Bejar V."/>
            <person name="Llamas I."/>
        </authorList>
    </citation>
    <scope>NUCLEOTIDE SEQUENCE [LARGE SCALE GENOMIC DNA]</scope>
    <source>
        <strain evidence="6 7">N10</strain>
    </source>
</reference>
<evidence type="ECO:0000256" key="4">
    <source>
        <dbReference type="ARBA" id="ARBA00023163"/>
    </source>
</evidence>
<proteinExistence type="inferred from homology"/>
<dbReference type="Proteomes" id="UP000490800">
    <property type="component" value="Unassembled WGS sequence"/>
</dbReference>
<keyword evidence="4" id="KW-0804">Transcription</keyword>
<gene>
    <name evidence="6" type="ORF">EDM21_19455</name>
</gene>
<dbReference type="Pfam" id="PF00126">
    <property type="entry name" value="HTH_1"/>
    <property type="match status" value="1"/>
</dbReference>
<dbReference type="PANTHER" id="PTHR30126">
    <property type="entry name" value="HTH-TYPE TRANSCRIPTIONAL REGULATOR"/>
    <property type="match status" value="1"/>
</dbReference>
<dbReference type="InterPro" id="IPR000847">
    <property type="entry name" value="LysR_HTH_N"/>
</dbReference>
<dbReference type="PROSITE" id="PS50931">
    <property type="entry name" value="HTH_LYSR"/>
    <property type="match status" value="1"/>
</dbReference>
<dbReference type="GO" id="GO:0000976">
    <property type="term" value="F:transcription cis-regulatory region binding"/>
    <property type="evidence" value="ECO:0007669"/>
    <property type="project" value="TreeGrafter"/>
</dbReference>
<dbReference type="OrthoDB" id="9785745at2"/>
<evidence type="ECO:0000313" key="7">
    <source>
        <dbReference type="Proteomes" id="UP000490800"/>
    </source>
</evidence>
<dbReference type="PRINTS" id="PR00039">
    <property type="entry name" value="HTHLYSR"/>
</dbReference>
<evidence type="ECO:0000256" key="2">
    <source>
        <dbReference type="ARBA" id="ARBA00023015"/>
    </source>
</evidence>
<dbReference type="SUPFAM" id="SSF53850">
    <property type="entry name" value="Periplasmic binding protein-like II"/>
    <property type="match status" value="1"/>
</dbReference>
<keyword evidence="7" id="KW-1185">Reference proteome</keyword>
<dbReference type="InterPro" id="IPR005119">
    <property type="entry name" value="LysR_subst-bd"/>
</dbReference>
<dbReference type="Gene3D" id="3.40.190.10">
    <property type="entry name" value="Periplasmic binding protein-like II"/>
    <property type="match status" value="2"/>
</dbReference>
<comment type="caution">
    <text evidence="6">The sequence shown here is derived from an EMBL/GenBank/DDBJ whole genome shotgun (WGS) entry which is preliminary data.</text>
</comment>
<comment type="similarity">
    <text evidence="1">Belongs to the LysR transcriptional regulatory family.</text>
</comment>
<feature type="domain" description="HTH lysR-type" evidence="5">
    <location>
        <begin position="1"/>
        <end position="58"/>
    </location>
</feature>
<evidence type="ECO:0000256" key="1">
    <source>
        <dbReference type="ARBA" id="ARBA00009437"/>
    </source>
</evidence>